<evidence type="ECO:0000256" key="1">
    <source>
        <dbReference type="ARBA" id="ARBA00004651"/>
    </source>
</evidence>
<feature type="transmembrane region" description="Helical" evidence="7">
    <location>
        <begin position="94"/>
        <end position="116"/>
    </location>
</feature>
<keyword evidence="4 7" id="KW-0812">Transmembrane</keyword>
<evidence type="ECO:0000256" key="2">
    <source>
        <dbReference type="ARBA" id="ARBA00022448"/>
    </source>
</evidence>
<dbReference type="Proteomes" id="UP001494902">
    <property type="component" value="Unassembled WGS sequence"/>
</dbReference>
<keyword evidence="10" id="KW-1185">Reference proteome</keyword>
<feature type="transmembrane region" description="Helical" evidence="7">
    <location>
        <begin position="60"/>
        <end position="82"/>
    </location>
</feature>
<evidence type="ECO:0000313" key="10">
    <source>
        <dbReference type="Proteomes" id="UP001494902"/>
    </source>
</evidence>
<dbReference type="EMBL" id="JBEDNQ010000002">
    <property type="protein sequence ID" value="MEQ3549846.1"/>
    <property type="molecule type" value="Genomic_DNA"/>
</dbReference>
<reference evidence="9 10" key="1">
    <citation type="submission" date="2024-03" db="EMBL/GenBank/DDBJ databases">
        <title>Draft genome sequence of Pseudonocardia nematodicida JCM 31783.</title>
        <authorList>
            <person name="Butdee W."/>
            <person name="Duangmal K."/>
        </authorList>
    </citation>
    <scope>NUCLEOTIDE SEQUENCE [LARGE SCALE GENOMIC DNA]</scope>
    <source>
        <strain evidence="9 10">JCM 31783</strain>
    </source>
</reference>
<keyword evidence="6 7" id="KW-0472">Membrane</keyword>
<comment type="similarity">
    <text evidence="7">Belongs to the binding-protein-dependent transport system permease family.</text>
</comment>
<evidence type="ECO:0000256" key="4">
    <source>
        <dbReference type="ARBA" id="ARBA00022692"/>
    </source>
</evidence>
<keyword evidence="3" id="KW-1003">Cell membrane</keyword>
<name>A0ABV1K6R0_9PSEU</name>
<dbReference type="InterPro" id="IPR035906">
    <property type="entry name" value="MetI-like_sf"/>
</dbReference>
<dbReference type="Gene3D" id="1.10.3720.10">
    <property type="entry name" value="MetI-like"/>
    <property type="match status" value="1"/>
</dbReference>
<dbReference type="CDD" id="cd06261">
    <property type="entry name" value="TM_PBP2"/>
    <property type="match status" value="1"/>
</dbReference>
<evidence type="ECO:0000256" key="3">
    <source>
        <dbReference type="ARBA" id="ARBA00022475"/>
    </source>
</evidence>
<evidence type="ECO:0000256" key="6">
    <source>
        <dbReference type="ARBA" id="ARBA00023136"/>
    </source>
</evidence>
<dbReference type="Pfam" id="PF00528">
    <property type="entry name" value="BPD_transp_1"/>
    <property type="match status" value="1"/>
</dbReference>
<dbReference type="RefSeq" id="WP_349296941.1">
    <property type="nucleotide sequence ID" value="NZ_JBEDNQ010000002.1"/>
</dbReference>
<evidence type="ECO:0000313" key="9">
    <source>
        <dbReference type="EMBL" id="MEQ3549846.1"/>
    </source>
</evidence>
<proteinExistence type="inferred from homology"/>
<comment type="caution">
    <text evidence="9">The sequence shown here is derived from an EMBL/GenBank/DDBJ whole genome shotgun (WGS) entry which is preliminary data.</text>
</comment>
<protein>
    <submittedName>
        <fullName evidence="9">ABC transporter permease subunit</fullName>
    </submittedName>
</protein>
<feature type="transmembrane region" description="Helical" evidence="7">
    <location>
        <begin position="122"/>
        <end position="141"/>
    </location>
</feature>
<accession>A0ABV1K6R0</accession>
<dbReference type="InterPro" id="IPR000515">
    <property type="entry name" value="MetI-like"/>
</dbReference>
<sequence>MRTVWILRVLALLFLLLVWELIARTGVIAASVFPPATEVLLAVGDVVGHRSFALDVSASLYEIAVGTAIAVLVGVPLGSAMGAGDYVYRLLDPLLYYFGAVPKIVLLPIFVLFLGTGIESKVGIAAISAAFPIAVSTAVAVREIRPIYLSAARVLGASRMQVYRFVHLPALLGPLLGGVRLGLGVAITAALLAETKVADMGLGYRAIEYYGRLDTAQMYALLLIVFAAAAVVSLGLSALIRRATHFQQQTTTAGTSVA</sequence>
<dbReference type="PANTHER" id="PTHR30151">
    <property type="entry name" value="ALKANE SULFONATE ABC TRANSPORTER-RELATED, MEMBRANE SUBUNIT"/>
    <property type="match status" value="1"/>
</dbReference>
<organism evidence="9 10">
    <name type="scientific">Pseudonocardia nematodicida</name>
    <dbReference type="NCBI Taxonomy" id="1206997"/>
    <lineage>
        <taxon>Bacteria</taxon>
        <taxon>Bacillati</taxon>
        <taxon>Actinomycetota</taxon>
        <taxon>Actinomycetes</taxon>
        <taxon>Pseudonocardiales</taxon>
        <taxon>Pseudonocardiaceae</taxon>
        <taxon>Pseudonocardia</taxon>
    </lineage>
</organism>
<feature type="domain" description="ABC transmembrane type-1" evidence="8">
    <location>
        <begin position="56"/>
        <end position="240"/>
    </location>
</feature>
<evidence type="ECO:0000256" key="7">
    <source>
        <dbReference type="RuleBase" id="RU363032"/>
    </source>
</evidence>
<comment type="subcellular location">
    <subcellularLocation>
        <location evidence="1 7">Cell membrane</location>
        <topology evidence="1 7">Multi-pass membrane protein</topology>
    </subcellularLocation>
</comment>
<feature type="transmembrane region" description="Helical" evidence="7">
    <location>
        <begin position="162"/>
        <end position="193"/>
    </location>
</feature>
<evidence type="ECO:0000259" key="8">
    <source>
        <dbReference type="PROSITE" id="PS50928"/>
    </source>
</evidence>
<feature type="transmembrane region" description="Helical" evidence="7">
    <location>
        <begin position="218"/>
        <end position="240"/>
    </location>
</feature>
<dbReference type="SUPFAM" id="SSF161098">
    <property type="entry name" value="MetI-like"/>
    <property type="match status" value="1"/>
</dbReference>
<keyword evidence="5 7" id="KW-1133">Transmembrane helix</keyword>
<evidence type="ECO:0000256" key="5">
    <source>
        <dbReference type="ARBA" id="ARBA00022989"/>
    </source>
</evidence>
<keyword evidence="2 7" id="KW-0813">Transport</keyword>
<dbReference type="PANTHER" id="PTHR30151:SF0">
    <property type="entry name" value="ABC TRANSPORTER PERMEASE PROTEIN MJ0413-RELATED"/>
    <property type="match status" value="1"/>
</dbReference>
<dbReference type="PROSITE" id="PS50928">
    <property type="entry name" value="ABC_TM1"/>
    <property type="match status" value="1"/>
</dbReference>
<gene>
    <name evidence="9" type="ORF">WIS52_05140</name>
</gene>